<evidence type="ECO:0000313" key="2">
    <source>
        <dbReference type="WBParaSite" id="TREG1_75240.1"/>
    </source>
</evidence>
<protein>
    <submittedName>
        <fullName evidence="2">Uncharacterized protein</fullName>
    </submittedName>
</protein>
<name>A0AA85K9X6_TRIRE</name>
<evidence type="ECO:0000313" key="1">
    <source>
        <dbReference type="Proteomes" id="UP000050795"/>
    </source>
</evidence>
<accession>A0AA85K9X6</accession>
<dbReference type="WBParaSite" id="TREG1_75240.1">
    <property type="protein sequence ID" value="TREG1_75240.1"/>
    <property type="gene ID" value="TREG1_75240"/>
</dbReference>
<dbReference type="AlphaFoldDB" id="A0AA85K9X6"/>
<keyword evidence="1" id="KW-1185">Reference proteome</keyword>
<sequence>MNDGPQKPPKLLSIPKKLLYMNLQFNRDSSAETLKNRLSHSLKKTFLAAELRLTFSTKPMIRMNVKNKLPLMVSLINVYLPINLFLLSQVCRPYLVFTFQTYHRTLTSMVLQRRKSMPPQLYLRTSDRILETKLHTPNKLQSCLQNTKQPC</sequence>
<reference evidence="1" key="1">
    <citation type="submission" date="2022-06" db="EMBL/GenBank/DDBJ databases">
        <authorList>
            <person name="Berger JAMES D."/>
            <person name="Berger JAMES D."/>
        </authorList>
    </citation>
    <scope>NUCLEOTIDE SEQUENCE [LARGE SCALE GENOMIC DNA]</scope>
</reference>
<organism evidence="1 2">
    <name type="scientific">Trichobilharzia regenti</name>
    <name type="common">Nasal bird schistosome</name>
    <dbReference type="NCBI Taxonomy" id="157069"/>
    <lineage>
        <taxon>Eukaryota</taxon>
        <taxon>Metazoa</taxon>
        <taxon>Spiralia</taxon>
        <taxon>Lophotrochozoa</taxon>
        <taxon>Platyhelminthes</taxon>
        <taxon>Trematoda</taxon>
        <taxon>Digenea</taxon>
        <taxon>Strigeidida</taxon>
        <taxon>Schistosomatoidea</taxon>
        <taxon>Schistosomatidae</taxon>
        <taxon>Trichobilharzia</taxon>
    </lineage>
</organism>
<dbReference type="Proteomes" id="UP000050795">
    <property type="component" value="Unassembled WGS sequence"/>
</dbReference>
<proteinExistence type="predicted"/>
<reference evidence="2" key="2">
    <citation type="submission" date="2023-11" db="UniProtKB">
        <authorList>
            <consortium name="WormBaseParasite"/>
        </authorList>
    </citation>
    <scope>IDENTIFICATION</scope>
</reference>